<protein>
    <submittedName>
        <fullName evidence="3">Pentapeptide repeat-containing protein</fullName>
    </submittedName>
</protein>
<evidence type="ECO:0000256" key="2">
    <source>
        <dbReference type="SAM" id="SignalP"/>
    </source>
</evidence>
<dbReference type="Pfam" id="PF13576">
    <property type="entry name" value="Pentapeptide_3"/>
    <property type="match status" value="1"/>
</dbReference>
<name>A0AAX1N5C7_9BACT</name>
<dbReference type="KEGG" id="fya:KMW28_03660"/>
<keyword evidence="1" id="KW-1133">Transmembrane helix</keyword>
<feature type="signal peptide" evidence="2">
    <location>
        <begin position="1"/>
        <end position="20"/>
    </location>
</feature>
<sequence length="488" mass="57452">MKQLLLSSILLFLNVQILIAQNCNFKSGIFYLDRDSVEYEVCYDSILLNEFDNNSILIVTNIISNGNFEMSLFVNELNFSNAKFNSEANFLMAEFNSEAFFSKAKFNSEAFFSMTKFNSEAFFSKTEFNSKADFSMAEFISKAYFLNTKFNNFTDFSTTEFNSEVYFLSTKFNNFTDFSDTNFNNFTDFTGTRFDSATYFISAIFNSKADFTGARFDSEANFSLTEFNSIIYFSKSIFKEKIDFSNSTLPDTIIFDQVTSEEIVDLSLCKLNPNKTICHISLNSTNIEKFKFDYSQGFKLYIQYDSTRNFEKHYTSTVSVYEQIMKMQEKYGYNTGYEKADKEKKEYTYISKAKLNKKNWLGFPYLWYHGLNKLDYVWWDYGYNKMWIFRNTFIIFIALFLINIPFTLTNKLRNTYDIILLHSILESNNFFIKYIYYNFLFTSFVFFGIKLDFKEIKYTNKLVSLLIIFQYVLGLICMAYIANTIIIG</sequence>
<feature type="chain" id="PRO_5043477629" evidence="2">
    <location>
        <begin position="21"/>
        <end position="488"/>
    </location>
</feature>
<gene>
    <name evidence="3" type="ORF">KMW28_03660</name>
</gene>
<reference evidence="3 4" key="1">
    <citation type="submission" date="2021-05" db="EMBL/GenBank/DDBJ databases">
        <title>Comparative genomic studies on the polysaccharide-degrading batcterial strains of the Flammeovirga genus.</title>
        <authorList>
            <person name="Zewei F."/>
            <person name="Zheng Z."/>
            <person name="Yu L."/>
            <person name="Ruyue G."/>
            <person name="Yanhong M."/>
            <person name="Yuanyuan C."/>
            <person name="Jingyan G."/>
            <person name="Wenjun H."/>
        </authorList>
    </citation>
    <scope>NUCLEOTIDE SEQUENCE [LARGE SCALE GENOMIC DNA]</scope>
    <source>
        <strain evidence="3 4">NBRC:100898</strain>
    </source>
</reference>
<dbReference type="Proteomes" id="UP000678679">
    <property type="component" value="Chromosome 1"/>
</dbReference>
<dbReference type="InterPro" id="IPR001646">
    <property type="entry name" value="5peptide_repeat"/>
</dbReference>
<dbReference type="AlphaFoldDB" id="A0AAX1N5C7"/>
<evidence type="ECO:0000313" key="3">
    <source>
        <dbReference type="EMBL" id="QWG02685.1"/>
    </source>
</evidence>
<feature type="transmembrane region" description="Helical" evidence="1">
    <location>
        <begin position="387"/>
        <end position="409"/>
    </location>
</feature>
<keyword evidence="1" id="KW-0812">Transmembrane</keyword>
<feature type="transmembrane region" description="Helical" evidence="1">
    <location>
        <begin position="430"/>
        <end position="449"/>
    </location>
</feature>
<feature type="transmembrane region" description="Helical" evidence="1">
    <location>
        <begin position="461"/>
        <end position="482"/>
    </location>
</feature>
<evidence type="ECO:0000256" key="1">
    <source>
        <dbReference type="SAM" id="Phobius"/>
    </source>
</evidence>
<accession>A0AAX1N5C7</accession>
<dbReference type="RefSeq" id="WP_169666529.1">
    <property type="nucleotide sequence ID" value="NZ_CP076132.1"/>
</dbReference>
<keyword evidence="4" id="KW-1185">Reference proteome</keyword>
<proteinExistence type="predicted"/>
<evidence type="ECO:0000313" key="4">
    <source>
        <dbReference type="Proteomes" id="UP000678679"/>
    </source>
</evidence>
<keyword evidence="1" id="KW-0472">Membrane</keyword>
<dbReference type="EMBL" id="CP076132">
    <property type="protein sequence ID" value="QWG02685.1"/>
    <property type="molecule type" value="Genomic_DNA"/>
</dbReference>
<keyword evidence="2" id="KW-0732">Signal</keyword>
<organism evidence="3 4">
    <name type="scientific">Flammeovirga yaeyamensis</name>
    <dbReference type="NCBI Taxonomy" id="367791"/>
    <lineage>
        <taxon>Bacteria</taxon>
        <taxon>Pseudomonadati</taxon>
        <taxon>Bacteroidota</taxon>
        <taxon>Cytophagia</taxon>
        <taxon>Cytophagales</taxon>
        <taxon>Flammeovirgaceae</taxon>
        <taxon>Flammeovirga</taxon>
    </lineage>
</organism>